<dbReference type="PANTHER" id="PTHR12514">
    <property type="entry name" value="ENHANCER OF YELLOW 2 TRANSCRIPTION FACTOR"/>
    <property type="match status" value="1"/>
</dbReference>
<evidence type="ECO:0000256" key="3">
    <source>
        <dbReference type="ARBA" id="ARBA00022816"/>
    </source>
</evidence>
<evidence type="ECO:0000256" key="10">
    <source>
        <dbReference type="ARBA" id="ARBA00023242"/>
    </source>
</evidence>
<comment type="subunit">
    <text evidence="11">Component of the nuclear pore complex (NPC)-associated TREX-2 complex (transcription and export complex 2). Component of the SAGA transcription coactivator-HAT complex. Within the SAGA complex, participates to a subcomplex of SAGA called the DUB module (deubiquitination module).</text>
</comment>
<accession>A0AAN9VF23</accession>
<dbReference type="GO" id="GO:0070390">
    <property type="term" value="C:transcription export complex 2"/>
    <property type="evidence" value="ECO:0007669"/>
    <property type="project" value="UniProtKB-UniRule"/>
</dbReference>
<comment type="caution">
    <text evidence="12">The sequence shown here is derived from an EMBL/GenBank/DDBJ whole genome shotgun (WGS) entry which is preliminary data.</text>
</comment>
<gene>
    <name evidence="11" type="primary">e(y)2</name>
    <name evidence="12" type="ORF">R5R35_005636</name>
</gene>
<protein>
    <recommendedName>
        <fullName evidence="11">Enhancer of yellow 2 transcription factor</fullName>
    </recommendedName>
</protein>
<dbReference type="GO" id="GO:0006368">
    <property type="term" value="P:transcription elongation by RNA polymerase II"/>
    <property type="evidence" value="ECO:0007669"/>
    <property type="project" value="UniProtKB-UniRule"/>
</dbReference>
<comment type="subcellular location">
    <subcellularLocation>
        <location evidence="1 11">Nucleus</location>
        <location evidence="1 11">Nucleoplasm</location>
    </subcellularLocation>
</comment>
<keyword evidence="6 11" id="KW-0811">Translocation</keyword>
<keyword evidence="9 11" id="KW-0804">Transcription</keyword>
<organism evidence="12 13">
    <name type="scientific">Gryllus longicercus</name>
    <dbReference type="NCBI Taxonomy" id="2509291"/>
    <lineage>
        <taxon>Eukaryota</taxon>
        <taxon>Metazoa</taxon>
        <taxon>Ecdysozoa</taxon>
        <taxon>Arthropoda</taxon>
        <taxon>Hexapoda</taxon>
        <taxon>Insecta</taxon>
        <taxon>Pterygota</taxon>
        <taxon>Neoptera</taxon>
        <taxon>Polyneoptera</taxon>
        <taxon>Orthoptera</taxon>
        <taxon>Ensifera</taxon>
        <taxon>Gryllidea</taxon>
        <taxon>Grylloidea</taxon>
        <taxon>Gryllidae</taxon>
        <taxon>Gryllinae</taxon>
        <taxon>Gryllus</taxon>
    </lineage>
</organism>
<dbReference type="InterPro" id="IPR018783">
    <property type="entry name" value="TF_ENY2"/>
</dbReference>
<dbReference type="Gene3D" id="1.10.246.140">
    <property type="match status" value="1"/>
</dbReference>
<reference evidence="12 13" key="1">
    <citation type="submission" date="2024-03" db="EMBL/GenBank/DDBJ databases">
        <title>The genome assembly and annotation of the cricket Gryllus longicercus Weissman &amp; Gray.</title>
        <authorList>
            <person name="Szrajer S."/>
            <person name="Gray D."/>
            <person name="Ylla G."/>
        </authorList>
    </citation>
    <scope>NUCLEOTIDE SEQUENCE [LARGE SCALE GENOMIC DNA]</scope>
    <source>
        <strain evidence="12">DAG 2021-001</strain>
        <tissue evidence="12">Whole body minus gut</tissue>
    </source>
</reference>
<evidence type="ECO:0000256" key="11">
    <source>
        <dbReference type="HAMAP-Rule" id="MF_03046"/>
    </source>
</evidence>
<proteinExistence type="inferred from homology"/>
<evidence type="ECO:0000313" key="13">
    <source>
        <dbReference type="Proteomes" id="UP001378592"/>
    </source>
</evidence>
<evidence type="ECO:0000256" key="4">
    <source>
        <dbReference type="ARBA" id="ARBA00022853"/>
    </source>
</evidence>
<dbReference type="EMBL" id="JAZDUA010000268">
    <property type="protein sequence ID" value="KAK7862598.1"/>
    <property type="molecule type" value="Genomic_DNA"/>
</dbReference>
<evidence type="ECO:0000256" key="6">
    <source>
        <dbReference type="ARBA" id="ARBA00023010"/>
    </source>
</evidence>
<evidence type="ECO:0000256" key="2">
    <source>
        <dbReference type="ARBA" id="ARBA00022448"/>
    </source>
</evidence>
<keyword evidence="10 11" id="KW-0539">Nucleus</keyword>
<keyword evidence="3 11" id="KW-0509">mRNA transport</keyword>
<sequence length="90" mass="10389">MLYKTSIEQSLILSGEKDRFKELLRTRLTECGWRDQIQMLCRQIVKERGVQNITADELIGEVTAKGRALVPDAVKKELLQKIKAHFSQDM</sequence>
<comment type="similarity">
    <text evidence="11">Belongs to the ENY2 family.</text>
</comment>
<evidence type="ECO:0000256" key="8">
    <source>
        <dbReference type="ARBA" id="ARBA00023159"/>
    </source>
</evidence>
<dbReference type="Proteomes" id="UP001378592">
    <property type="component" value="Unassembled WGS sequence"/>
</dbReference>
<dbReference type="InterPro" id="IPR038212">
    <property type="entry name" value="TF_EnY2_sf"/>
</dbReference>
<keyword evidence="7 11" id="KW-0805">Transcription regulation</keyword>
<evidence type="ECO:0000256" key="1">
    <source>
        <dbReference type="ARBA" id="ARBA00004642"/>
    </source>
</evidence>
<keyword evidence="13" id="KW-1185">Reference proteome</keyword>
<dbReference type="HAMAP" id="MF_03046">
    <property type="entry name" value="ENY2_Sus1"/>
    <property type="match status" value="1"/>
</dbReference>
<keyword evidence="5 11" id="KW-0653">Protein transport</keyword>
<evidence type="ECO:0000313" key="12">
    <source>
        <dbReference type="EMBL" id="KAK7862598.1"/>
    </source>
</evidence>
<dbReference type="FunFam" id="1.10.246.140:FF:000001">
    <property type="entry name" value="Transcription and mRNA export factor ENY2"/>
    <property type="match status" value="1"/>
</dbReference>
<dbReference type="GO" id="GO:0006325">
    <property type="term" value="P:chromatin organization"/>
    <property type="evidence" value="ECO:0007669"/>
    <property type="project" value="UniProtKB-KW"/>
</dbReference>
<evidence type="ECO:0000256" key="9">
    <source>
        <dbReference type="ARBA" id="ARBA00023163"/>
    </source>
</evidence>
<keyword evidence="4 11" id="KW-0156">Chromatin regulator</keyword>
<comment type="function">
    <text evidence="11">Involved in mRNA export coupled transcription activation by association with both the TREX-2 and the SAGA complexes. The transcription regulatory histone acetylation (HAT) complex SAGA is a multiprotein complex that activates transcription by remodeling chromatin and mediating histone acetylation and deubiquitination. Within the SAGA complex, participates to a subcomplex that specifically deubiquitinates histones. The SAGA complex is recruited to specific gene promoters by activators, where it is required for transcription. The TREX-2 complex functions in docking export-competent ribonucleoprotein particles (mRNPs) to the nuclear entrance of the nuclear pore complex (nuclear basket). TREX-2 participates in mRNA export and accurate chromatin positioning in the nucleus by tethering genes to the nuclear periphery.</text>
</comment>
<evidence type="ECO:0000256" key="5">
    <source>
        <dbReference type="ARBA" id="ARBA00022927"/>
    </source>
</evidence>
<dbReference type="GO" id="GO:0005643">
    <property type="term" value="C:nuclear pore"/>
    <property type="evidence" value="ECO:0007669"/>
    <property type="project" value="UniProtKB-UniRule"/>
</dbReference>
<dbReference type="Pfam" id="PF10163">
    <property type="entry name" value="EnY2"/>
    <property type="match status" value="1"/>
</dbReference>
<dbReference type="AlphaFoldDB" id="A0AAN9VF23"/>
<dbReference type="GO" id="GO:0005654">
    <property type="term" value="C:nucleoplasm"/>
    <property type="evidence" value="ECO:0007669"/>
    <property type="project" value="UniProtKB-SubCell"/>
</dbReference>
<dbReference type="GO" id="GO:0006406">
    <property type="term" value="P:mRNA export from nucleus"/>
    <property type="evidence" value="ECO:0007669"/>
    <property type="project" value="UniProtKB-UniRule"/>
</dbReference>
<name>A0AAN9VF23_9ORTH</name>
<evidence type="ECO:0000256" key="7">
    <source>
        <dbReference type="ARBA" id="ARBA00023015"/>
    </source>
</evidence>
<dbReference type="GO" id="GO:0015031">
    <property type="term" value="P:protein transport"/>
    <property type="evidence" value="ECO:0007669"/>
    <property type="project" value="UniProtKB-KW"/>
</dbReference>
<dbReference type="GO" id="GO:0003713">
    <property type="term" value="F:transcription coactivator activity"/>
    <property type="evidence" value="ECO:0007669"/>
    <property type="project" value="UniProtKB-UniRule"/>
</dbReference>
<dbReference type="GO" id="GO:0000124">
    <property type="term" value="C:SAGA complex"/>
    <property type="evidence" value="ECO:0007669"/>
    <property type="project" value="UniProtKB-UniRule"/>
</dbReference>
<keyword evidence="8 11" id="KW-0010">Activator</keyword>
<dbReference type="GO" id="GO:0071819">
    <property type="term" value="C:DUBm complex"/>
    <property type="evidence" value="ECO:0007669"/>
    <property type="project" value="UniProtKB-UniRule"/>
</dbReference>
<keyword evidence="2 11" id="KW-0813">Transport</keyword>